<organism evidence="1 2">
    <name type="scientific">Jejuia pallidilutea</name>
    <dbReference type="NCBI Taxonomy" id="504487"/>
    <lineage>
        <taxon>Bacteria</taxon>
        <taxon>Pseudomonadati</taxon>
        <taxon>Bacteroidota</taxon>
        <taxon>Flavobacteriia</taxon>
        <taxon>Flavobacteriales</taxon>
        <taxon>Flavobacteriaceae</taxon>
        <taxon>Jejuia</taxon>
    </lineage>
</organism>
<dbReference type="AlphaFoldDB" id="A0A090WYZ9"/>
<comment type="caution">
    <text evidence="1">The sequence shown here is derived from an EMBL/GenBank/DDBJ whole genome shotgun (WGS) entry which is preliminary data.</text>
</comment>
<protein>
    <submittedName>
        <fullName evidence="1">PKD</fullName>
    </submittedName>
</protein>
<sequence>MYTRTLTLNIQKGYSLIVPNAFTPNDDALNDYFLPSQIALSNMKFEIYDTWGSMVYAEEGESLRGWDGKIKGSNAENGNYYYTFLEIRFMAKPLPVKVWLF</sequence>
<proteinExistence type="predicted"/>
<reference evidence="1 2" key="1">
    <citation type="journal article" date="2014" name="Genome Announc.">
        <title>Draft Genome Sequence of Marine Flavobacterium Jejuia pallidilutea Strain 11shimoA1 and Pigmentation Mutants.</title>
        <authorList>
            <person name="Takatani N."/>
            <person name="Nakanishi M."/>
            <person name="Meirelles P."/>
            <person name="Mino S."/>
            <person name="Suda W."/>
            <person name="Oshima K."/>
            <person name="Hattori M."/>
            <person name="Ohkuma M."/>
            <person name="Hosokawa M."/>
            <person name="Miyashita K."/>
            <person name="Thompson F.L."/>
            <person name="Niwa A."/>
            <person name="Sawabe T."/>
            <person name="Sawabe T."/>
        </authorList>
    </citation>
    <scope>NUCLEOTIDE SEQUENCE [LARGE SCALE GENOMIC DNA]</scope>
    <source>
        <strain evidence="2">JCM19302</strain>
    </source>
</reference>
<dbReference type="Pfam" id="PF13585">
    <property type="entry name" value="CHU_C"/>
    <property type="match status" value="1"/>
</dbReference>
<dbReference type="Proteomes" id="UP000029646">
    <property type="component" value="Unassembled WGS sequence"/>
</dbReference>
<gene>
    <name evidence="1" type="ORF">JCM19302_2842</name>
</gene>
<evidence type="ECO:0000313" key="1">
    <source>
        <dbReference type="EMBL" id="GAL72587.1"/>
    </source>
</evidence>
<dbReference type="EMBL" id="BBNS01000027">
    <property type="protein sequence ID" value="GAL72587.1"/>
    <property type="molecule type" value="Genomic_DNA"/>
</dbReference>
<evidence type="ECO:0000313" key="2">
    <source>
        <dbReference type="Proteomes" id="UP000029646"/>
    </source>
</evidence>
<dbReference type="NCBIfam" id="TIGR04131">
    <property type="entry name" value="Bac_Flav_CTERM"/>
    <property type="match status" value="1"/>
</dbReference>
<dbReference type="RefSeq" id="WP_042249300.1">
    <property type="nucleotide sequence ID" value="NZ_BBNS01000027.1"/>
</dbReference>
<dbReference type="InterPro" id="IPR026341">
    <property type="entry name" value="T9SS_type_B"/>
</dbReference>
<name>A0A090WYZ9_9FLAO</name>
<accession>A0A090WYZ9</accession>